<dbReference type="InterPro" id="IPR001789">
    <property type="entry name" value="Sig_transdc_resp-reg_receiver"/>
</dbReference>
<dbReference type="PANTHER" id="PTHR37299">
    <property type="entry name" value="TRANSCRIPTIONAL REGULATOR-RELATED"/>
    <property type="match status" value="1"/>
</dbReference>
<keyword evidence="5" id="KW-1185">Reference proteome</keyword>
<name>A0A023BVZ9_9FLAO</name>
<evidence type="ECO:0000256" key="1">
    <source>
        <dbReference type="PROSITE-ProRule" id="PRU00169"/>
    </source>
</evidence>
<dbReference type="Pfam" id="PF04397">
    <property type="entry name" value="LytTR"/>
    <property type="match status" value="1"/>
</dbReference>
<dbReference type="PANTHER" id="PTHR37299:SF1">
    <property type="entry name" value="STAGE 0 SPORULATION PROTEIN A HOMOLOG"/>
    <property type="match status" value="1"/>
</dbReference>
<keyword evidence="1" id="KW-0597">Phosphoprotein</keyword>
<dbReference type="InterPro" id="IPR046947">
    <property type="entry name" value="LytR-like"/>
</dbReference>
<dbReference type="SMART" id="SM00448">
    <property type="entry name" value="REC"/>
    <property type="match status" value="1"/>
</dbReference>
<dbReference type="Gene3D" id="2.40.50.1020">
    <property type="entry name" value="LytTr DNA-binding domain"/>
    <property type="match status" value="1"/>
</dbReference>
<dbReference type="Pfam" id="PF00072">
    <property type="entry name" value="Response_reg"/>
    <property type="match status" value="1"/>
</dbReference>
<organism evidence="4 5">
    <name type="scientific">Aquimarina atlantica</name>
    <dbReference type="NCBI Taxonomy" id="1317122"/>
    <lineage>
        <taxon>Bacteria</taxon>
        <taxon>Pseudomonadati</taxon>
        <taxon>Bacteroidota</taxon>
        <taxon>Flavobacteriia</taxon>
        <taxon>Flavobacteriales</taxon>
        <taxon>Flavobacteriaceae</taxon>
        <taxon>Aquimarina</taxon>
    </lineage>
</organism>
<evidence type="ECO:0000259" key="3">
    <source>
        <dbReference type="PROSITE" id="PS50930"/>
    </source>
</evidence>
<proteinExistence type="predicted"/>
<dbReference type="RefSeq" id="WP_034241504.1">
    <property type="nucleotide sequence ID" value="NZ_AQRA01000004.1"/>
</dbReference>
<gene>
    <name evidence="4" type="ORF">ATO12_13970</name>
</gene>
<dbReference type="Proteomes" id="UP000023541">
    <property type="component" value="Unassembled WGS sequence"/>
</dbReference>
<dbReference type="STRING" id="1317122.ATO12_13970"/>
<protein>
    <submittedName>
        <fullName evidence="4">Uncharacterized protein</fullName>
    </submittedName>
</protein>
<accession>A0A023BVZ9</accession>
<evidence type="ECO:0000259" key="2">
    <source>
        <dbReference type="PROSITE" id="PS50110"/>
    </source>
</evidence>
<feature type="domain" description="HTH LytTR-type" evidence="3">
    <location>
        <begin position="155"/>
        <end position="260"/>
    </location>
</feature>
<dbReference type="PROSITE" id="PS50930">
    <property type="entry name" value="HTH_LYTTR"/>
    <property type="match status" value="1"/>
</dbReference>
<dbReference type="eggNOG" id="COG3279">
    <property type="taxonomic scope" value="Bacteria"/>
</dbReference>
<dbReference type="SUPFAM" id="SSF52172">
    <property type="entry name" value="CheY-like"/>
    <property type="match status" value="1"/>
</dbReference>
<dbReference type="AlphaFoldDB" id="A0A023BVZ9"/>
<dbReference type="PROSITE" id="PS50110">
    <property type="entry name" value="RESPONSE_REGULATORY"/>
    <property type="match status" value="1"/>
</dbReference>
<dbReference type="GO" id="GO:0000156">
    <property type="term" value="F:phosphorelay response regulator activity"/>
    <property type="evidence" value="ECO:0007669"/>
    <property type="project" value="InterPro"/>
</dbReference>
<sequence length="263" mass="30763">MKILIVDDEALARKRILKLIIEAKVTDSIFEASSGKEAIQYIRELEPDLVFLDIQMTDMTGFDVLKKVHPEYTPTIIFVTAFDSFAVKAFEVQAIDFLLKPFKKERFFEALHRGINRIKINEKEIFSSKMNSLIQFLKNEETSILEERNTYLERIVLKLGKKYYFVETSDVKYIVSSAYYAEIFTYSGQKHVYRISMSDFIKKLDPKEFIRINRSTIIRLKEIKEIIGEGMGDYSIIMNDEQSFSLTKTYKASFLKKIDIKNS</sequence>
<reference evidence="4 5" key="1">
    <citation type="submission" date="2014-04" db="EMBL/GenBank/DDBJ databases">
        <title>Aquimarina sp. 22II-S11-z7 Genome Sequencing.</title>
        <authorList>
            <person name="Lai Q."/>
        </authorList>
    </citation>
    <scope>NUCLEOTIDE SEQUENCE [LARGE SCALE GENOMIC DNA]</scope>
    <source>
        <strain evidence="4 5">22II-S11-z7</strain>
    </source>
</reference>
<dbReference type="InterPro" id="IPR007492">
    <property type="entry name" value="LytTR_DNA-bd_dom"/>
</dbReference>
<feature type="modified residue" description="4-aspartylphosphate" evidence="1">
    <location>
        <position position="53"/>
    </location>
</feature>
<dbReference type="InterPro" id="IPR011006">
    <property type="entry name" value="CheY-like_superfamily"/>
</dbReference>
<feature type="domain" description="Response regulatory" evidence="2">
    <location>
        <begin position="2"/>
        <end position="115"/>
    </location>
</feature>
<dbReference type="OrthoDB" id="2168082at2"/>
<dbReference type="EMBL" id="AQRA01000004">
    <property type="protein sequence ID" value="EZH73983.1"/>
    <property type="molecule type" value="Genomic_DNA"/>
</dbReference>
<comment type="caution">
    <text evidence="4">The sequence shown here is derived from an EMBL/GenBank/DDBJ whole genome shotgun (WGS) entry which is preliminary data.</text>
</comment>
<dbReference type="SMART" id="SM00850">
    <property type="entry name" value="LytTR"/>
    <property type="match status" value="1"/>
</dbReference>
<dbReference type="Gene3D" id="3.40.50.2300">
    <property type="match status" value="1"/>
</dbReference>
<evidence type="ECO:0000313" key="5">
    <source>
        <dbReference type="Proteomes" id="UP000023541"/>
    </source>
</evidence>
<evidence type="ECO:0000313" key="4">
    <source>
        <dbReference type="EMBL" id="EZH73983.1"/>
    </source>
</evidence>
<dbReference type="GO" id="GO:0003677">
    <property type="term" value="F:DNA binding"/>
    <property type="evidence" value="ECO:0007669"/>
    <property type="project" value="InterPro"/>
</dbReference>